<evidence type="ECO:0000256" key="1">
    <source>
        <dbReference type="SAM" id="MobiDB-lite"/>
    </source>
</evidence>
<proteinExistence type="predicted"/>
<dbReference type="SUPFAM" id="SSF53649">
    <property type="entry name" value="Alkaline phosphatase-like"/>
    <property type="match status" value="1"/>
</dbReference>
<feature type="transmembrane region" description="Helical" evidence="2">
    <location>
        <begin position="119"/>
        <end position="145"/>
    </location>
</feature>
<dbReference type="PANTHER" id="PTHR43751">
    <property type="entry name" value="SULFATASE"/>
    <property type="match status" value="1"/>
</dbReference>
<feature type="region of interest" description="Disordered" evidence="1">
    <location>
        <begin position="1"/>
        <end position="38"/>
    </location>
</feature>
<gene>
    <name evidence="4" type="ORF">V5E97_04685</name>
</gene>
<dbReference type="AlphaFoldDB" id="A0AAU7CJW3"/>
<feature type="transmembrane region" description="Helical" evidence="2">
    <location>
        <begin position="87"/>
        <end position="107"/>
    </location>
</feature>
<dbReference type="InterPro" id="IPR017850">
    <property type="entry name" value="Alkaline_phosphatase_core_sf"/>
</dbReference>
<accession>A0AAU7CJW3</accession>
<dbReference type="PANTHER" id="PTHR43751:SF3">
    <property type="entry name" value="SULFATASE N-TERMINAL DOMAIN-CONTAINING PROTEIN"/>
    <property type="match status" value="1"/>
</dbReference>
<dbReference type="GO" id="GO:0016787">
    <property type="term" value="F:hydrolase activity"/>
    <property type="evidence" value="ECO:0007669"/>
    <property type="project" value="UniProtKB-KW"/>
</dbReference>
<reference evidence="4" key="1">
    <citation type="submission" date="2024-05" db="EMBL/GenBank/DDBJ databases">
        <title>Planctomycetes of the genus Singulisphaera possess chitinolytic capabilities.</title>
        <authorList>
            <person name="Ivanova A."/>
        </authorList>
    </citation>
    <scope>NUCLEOTIDE SEQUENCE</scope>
    <source>
        <strain evidence="4">Ch08T</strain>
    </source>
</reference>
<keyword evidence="2" id="KW-0812">Transmembrane</keyword>
<dbReference type="EMBL" id="CP155447">
    <property type="protein sequence ID" value="XBH05319.1"/>
    <property type="molecule type" value="Genomic_DNA"/>
</dbReference>
<dbReference type="CDD" id="cd16148">
    <property type="entry name" value="sulfatase_like"/>
    <property type="match status" value="1"/>
</dbReference>
<feature type="transmembrane region" description="Helical" evidence="2">
    <location>
        <begin position="165"/>
        <end position="186"/>
    </location>
</feature>
<dbReference type="RefSeq" id="WP_406698135.1">
    <property type="nucleotide sequence ID" value="NZ_CP155447.1"/>
</dbReference>
<dbReference type="InterPro" id="IPR000917">
    <property type="entry name" value="Sulfatase_N"/>
</dbReference>
<dbReference type="Pfam" id="PF00884">
    <property type="entry name" value="Sulfatase"/>
    <property type="match status" value="1"/>
</dbReference>
<protein>
    <submittedName>
        <fullName evidence="4">Sulfatase-like hydrolase/transferase</fullName>
    </submittedName>
</protein>
<feature type="transmembrane region" description="Helical" evidence="2">
    <location>
        <begin position="46"/>
        <end position="67"/>
    </location>
</feature>
<organism evidence="4">
    <name type="scientific">Singulisphaera sp. Ch08</name>
    <dbReference type="NCBI Taxonomy" id="3120278"/>
    <lineage>
        <taxon>Bacteria</taxon>
        <taxon>Pseudomonadati</taxon>
        <taxon>Planctomycetota</taxon>
        <taxon>Planctomycetia</taxon>
        <taxon>Isosphaerales</taxon>
        <taxon>Isosphaeraceae</taxon>
        <taxon>Singulisphaera</taxon>
    </lineage>
</organism>
<keyword evidence="2" id="KW-0472">Membrane</keyword>
<dbReference type="InterPro" id="IPR052701">
    <property type="entry name" value="GAG_Ulvan_Degrading_Sulfatases"/>
</dbReference>
<evidence type="ECO:0000256" key="2">
    <source>
        <dbReference type="SAM" id="Phobius"/>
    </source>
</evidence>
<feature type="region of interest" description="Disordered" evidence="1">
    <location>
        <begin position="646"/>
        <end position="683"/>
    </location>
</feature>
<dbReference type="Gene3D" id="3.40.720.10">
    <property type="entry name" value="Alkaline Phosphatase, subunit A"/>
    <property type="match status" value="1"/>
</dbReference>
<feature type="domain" description="Sulfatase N-terminal" evidence="3">
    <location>
        <begin position="210"/>
        <end position="542"/>
    </location>
</feature>
<sequence length="683" mass="74845">MDQPGLEFADRKTGGRLLGRSPVAGPSPKPCESRSGSGTGDTPWSVLAWAVWLGLVVGILELVALVLKCNYLDPRNYNVSRHFPWMYPVSGVLVLVGPGLVLMLAVWAKPRWFSKPAAVGALVFFASLSVLFRAPIYTVACLMLAAGCGLQTARLIKAWSGADRLVRWTLGPLVGLLVATIVLSYGRSTWLDRQALAARPAASAPAQRAKNVVLIVLDTVRAQSLSLYGYGRKTSPNLERIAAEGVRFDRALATAPWTAPSHAGMFTGQLPGQLSIGWSRPLDETYPTLAEFLGARGYRTAGFVANTTYCSYETGLDRGFRHYEDYDVSLPNILLCSGLMQRSLNFVRNATGLGLDDLKLGGGHRKDAARINRDFLGWLSSRSSQAPPYFAFLNYYDAHHPYLTPEPHQEEGAQGRHPQTPADFKLLRKWWDLDKKGLTPSDLELVRDSYDRCLTYLDDQIGRLFKELTKRGELDNTIVIVTADHGEHLGEQRLYGHGCSLYRPELHVPLLVFAPGAVPTGQVVKTPVSLRDLPATVVDLLGLANESPFPGRSLAAAWSGESSQMDSLADSLLSEVELPPEADPNGGRSPVCRGPMISLVADGWHYIRNGDGREELYDFEHDTDETHDLAGSADKAEVMRTLRARITNGSEPGRPFQKDADPKAFDPPARLATRRTSAATKRF</sequence>
<evidence type="ECO:0000259" key="3">
    <source>
        <dbReference type="Pfam" id="PF00884"/>
    </source>
</evidence>
<name>A0AAU7CJW3_9BACT</name>
<keyword evidence="2" id="KW-1133">Transmembrane helix</keyword>
<feature type="compositionally biased region" description="Low complexity" evidence="1">
    <location>
        <begin position="669"/>
        <end position="683"/>
    </location>
</feature>
<keyword evidence="4" id="KW-0378">Hydrolase</keyword>
<evidence type="ECO:0000313" key="4">
    <source>
        <dbReference type="EMBL" id="XBH05319.1"/>
    </source>
</evidence>